<keyword evidence="4 5" id="KW-0413">Isomerase</keyword>
<accession>A0A8J3AD34</accession>
<feature type="domain" description="PPIase cyclophilin-type" evidence="6">
    <location>
        <begin position="51"/>
        <end position="199"/>
    </location>
</feature>
<protein>
    <recommendedName>
        <fullName evidence="5">Peptidyl-prolyl cis-trans isomerase</fullName>
        <shortName evidence="5">PPIase</shortName>
        <ecNumber evidence="5">5.2.1.8</ecNumber>
    </recommendedName>
</protein>
<dbReference type="Proteomes" id="UP000626244">
    <property type="component" value="Unassembled WGS sequence"/>
</dbReference>
<keyword evidence="3 5" id="KW-0697">Rotamase</keyword>
<dbReference type="CDD" id="cd00317">
    <property type="entry name" value="cyclophilin"/>
    <property type="match status" value="1"/>
</dbReference>
<evidence type="ECO:0000256" key="2">
    <source>
        <dbReference type="ARBA" id="ARBA00002388"/>
    </source>
</evidence>
<dbReference type="PANTHER" id="PTHR45625:SF4">
    <property type="entry name" value="PEPTIDYLPROLYL ISOMERASE DOMAIN AND WD REPEAT-CONTAINING PROTEIN 1"/>
    <property type="match status" value="1"/>
</dbReference>
<comment type="caution">
    <text evidence="7">The sequence shown here is derived from an EMBL/GenBank/DDBJ whole genome shotgun (WGS) entry which is preliminary data.</text>
</comment>
<organism evidence="7 8">
    <name type="scientific">Gottfriedia solisilvae</name>
    <dbReference type="NCBI Taxonomy" id="1516104"/>
    <lineage>
        <taxon>Bacteria</taxon>
        <taxon>Bacillati</taxon>
        <taxon>Bacillota</taxon>
        <taxon>Bacilli</taxon>
        <taxon>Bacillales</taxon>
        <taxon>Bacillaceae</taxon>
        <taxon>Gottfriedia</taxon>
    </lineage>
</organism>
<dbReference type="InterPro" id="IPR029000">
    <property type="entry name" value="Cyclophilin-like_dom_sf"/>
</dbReference>
<keyword evidence="8" id="KW-1185">Reference proteome</keyword>
<feature type="chain" id="PRO_5035342533" description="Peptidyl-prolyl cis-trans isomerase" evidence="5">
    <location>
        <begin position="26"/>
        <end position="214"/>
    </location>
</feature>
<dbReference type="SUPFAM" id="SSF50891">
    <property type="entry name" value="Cyclophilin-like"/>
    <property type="match status" value="1"/>
</dbReference>
<evidence type="ECO:0000313" key="7">
    <source>
        <dbReference type="EMBL" id="GGI11280.1"/>
    </source>
</evidence>
<reference evidence="8" key="1">
    <citation type="journal article" date="2019" name="Int. J. Syst. Evol. Microbiol.">
        <title>The Global Catalogue of Microorganisms (GCM) 10K type strain sequencing project: providing services to taxonomists for standard genome sequencing and annotation.</title>
        <authorList>
            <consortium name="The Broad Institute Genomics Platform"/>
            <consortium name="The Broad Institute Genome Sequencing Center for Infectious Disease"/>
            <person name="Wu L."/>
            <person name="Ma J."/>
        </authorList>
    </citation>
    <scope>NUCLEOTIDE SEQUENCE [LARGE SCALE GENOMIC DNA]</scope>
    <source>
        <strain evidence="8">CGMCC 1.14993</strain>
    </source>
</reference>
<dbReference type="PRINTS" id="PR00153">
    <property type="entry name" value="CSAPPISMRASE"/>
</dbReference>
<dbReference type="RefSeq" id="WP_235821384.1">
    <property type="nucleotide sequence ID" value="NZ_BMHB01000001.1"/>
</dbReference>
<name>A0A8J3AD34_9BACI</name>
<dbReference type="AlphaFoldDB" id="A0A8J3AD34"/>
<dbReference type="PROSITE" id="PS51257">
    <property type="entry name" value="PROKAR_LIPOPROTEIN"/>
    <property type="match status" value="1"/>
</dbReference>
<proteinExistence type="inferred from homology"/>
<dbReference type="EC" id="5.2.1.8" evidence="5"/>
<dbReference type="InterPro" id="IPR044666">
    <property type="entry name" value="Cyclophilin_A-like"/>
</dbReference>
<evidence type="ECO:0000313" key="8">
    <source>
        <dbReference type="Proteomes" id="UP000626244"/>
    </source>
</evidence>
<evidence type="ECO:0000256" key="1">
    <source>
        <dbReference type="ARBA" id="ARBA00000971"/>
    </source>
</evidence>
<dbReference type="PROSITE" id="PS50072">
    <property type="entry name" value="CSA_PPIASE_2"/>
    <property type="match status" value="1"/>
</dbReference>
<evidence type="ECO:0000256" key="5">
    <source>
        <dbReference type="RuleBase" id="RU363019"/>
    </source>
</evidence>
<dbReference type="Gene3D" id="2.40.100.10">
    <property type="entry name" value="Cyclophilin-like"/>
    <property type="match status" value="1"/>
</dbReference>
<evidence type="ECO:0000256" key="3">
    <source>
        <dbReference type="ARBA" id="ARBA00023110"/>
    </source>
</evidence>
<evidence type="ECO:0000256" key="4">
    <source>
        <dbReference type="ARBA" id="ARBA00023235"/>
    </source>
</evidence>
<feature type="signal peptide" evidence="5">
    <location>
        <begin position="1"/>
        <end position="25"/>
    </location>
</feature>
<sequence length="214" mass="23253">MFKKSMKAVLICCFVLMFTILTACGNDNQKSSQVAKPKKPEKLPVATITIKDYGVIEAELYPHIAPNTVYNFISLSNKGFYDGLKIHRIVKDFVIQGGDPEGTGAGGPGYTINGEFTSNGFENNLLHTAGVLSMARTDDPNSAGSQFFIMTNDSSQLDGAYASFGKVTKGMDIVKKVEAAETTPEEQPKTPIIIESIKVDTMGVKYPKPKTNKE</sequence>
<dbReference type="EMBL" id="BMHB01000001">
    <property type="protein sequence ID" value="GGI11280.1"/>
    <property type="molecule type" value="Genomic_DNA"/>
</dbReference>
<comment type="function">
    <text evidence="2 5">PPIases accelerate the folding of proteins. It catalyzes the cis-trans isomerization of proline imidic peptide bonds in oligopeptides.</text>
</comment>
<gene>
    <name evidence="7" type="primary">ppiB</name>
    <name evidence="7" type="ORF">GCM10007380_07040</name>
</gene>
<dbReference type="PANTHER" id="PTHR45625">
    <property type="entry name" value="PEPTIDYL-PROLYL CIS-TRANS ISOMERASE-RELATED"/>
    <property type="match status" value="1"/>
</dbReference>
<comment type="catalytic activity">
    <reaction evidence="1 5">
        <text>[protein]-peptidylproline (omega=180) = [protein]-peptidylproline (omega=0)</text>
        <dbReference type="Rhea" id="RHEA:16237"/>
        <dbReference type="Rhea" id="RHEA-COMP:10747"/>
        <dbReference type="Rhea" id="RHEA-COMP:10748"/>
        <dbReference type="ChEBI" id="CHEBI:83833"/>
        <dbReference type="ChEBI" id="CHEBI:83834"/>
        <dbReference type="EC" id="5.2.1.8"/>
    </reaction>
</comment>
<dbReference type="InterPro" id="IPR002130">
    <property type="entry name" value="Cyclophilin-type_PPIase_dom"/>
</dbReference>
<dbReference type="GO" id="GO:0003755">
    <property type="term" value="F:peptidyl-prolyl cis-trans isomerase activity"/>
    <property type="evidence" value="ECO:0007669"/>
    <property type="project" value="UniProtKB-UniRule"/>
</dbReference>
<evidence type="ECO:0000259" key="6">
    <source>
        <dbReference type="PROSITE" id="PS50072"/>
    </source>
</evidence>
<keyword evidence="5" id="KW-0732">Signal</keyword>
<dbReference type="Pfam" id="PF00160">
    <property type="entry name" value="Pro_isomerase"/>
    <property type="match status" value="1"/>
</dbReference>
<comment type="similarity">
    <text evidence="5">Belongs to the cyclophilin-type PPIase family.</text>
</comment>